<evidence type="ECO:0000313" key="1">
    <source>
        <dbReference type="EMBL" id="KAJ1919055.1"/>
    </source>
</evidence>
<proteinExistence type="predicted"/>
<name>A0A9W8DUP3_9FUNG</name>
<gene>
    <name evidence="1" type="ORF">H4219_002209</name>
</gene>
<dbReference type="EMBL" id="JANBPU010000033">
    <property type="protein sequence ID" value="KAJ1919055.1"/>
    <property type="molecule type" value="Genomic_DNA"/>
</dbReference>
<organism evidence="1 2">
    <name type="scientific">Mycoemilia scoparia</name>
    <dbReference type="NCBI Taxonomy" id="417184"/>
    <lineage>
        <taxon>Eukaryota</taxon>
        <taxon>Fungi</taxon>
        <taxon>Fungi incertae sedis</taxon>
        <taxon>Zoopagomycota</taxon>
        <taxon>Kickxellomycotina</taxon>
        <taxon>Kickxellomycetes</taxon>
        <taxon>Kickxellales</taxon>
        <taxon>Kickxellaceae</taxon>
        <taxon>Mycoemilia</taxon>
    </lineage>
</organism>
<comment type="caution">
    <text evidence="1">The sequence shown here is derived from an EMBL/GenBank/DDBJ whole genome shotgun (WGS) entry which is preliminary data.</text>
</comment>
<reference evidence="1" key="1">
    <citation type="submission" date="2022-07" db="EMBL/GenBank/DDBJ databases">
        <title>Phylogenomic reconstructions and comparative analyses of Kickxellomycotina fungi.</title>
        <authorList>
            <person name="Reynolds N.K."/>
            <person name="Stajich J.E."/>
            <person name="Barry K."/>
            <person name="Grigoriev I.V."/>
            <person name="Crous P."/>
            <person name="Smith M.E."/>
        </authorList>
    </citation>
    <scope>NUCLEOTIDE SEQUENCE</scope>
    <source>
        <strain evidence="1">NBRC 100468</strain>
    </source>
</reference>
<evidence type="ECO:0000313" key="2">
    <source>
        <dbReference type="Proteomes" id="UP001150538"/>
    </source>
</evidence>
<dbReference type="AlphaFoldDB" id="A0A9W8DUP3"/>
<dbReference type="Proteomes" id="UP001150538">
    <property type="component" value="Unassembled WGS sequence"/>
</dbReference>
<protein>
    <submittedName>
        <fullName evidence="1">Uncharacterized protein</fullName>
    </submittedName>
</protein>
<sequence length="140" mass="15155">MLSQGKKKYVAFTLTDLNQTTTTVFGFGQSIIEKCVRSYEKARQRRMIFADGTTSFRSPITGGMSGAGGQSDIGGDNVRKRGFDQCNATSLVLDDGDVVKHGKTSGTDGNDSNQSADMMQVYNNILLICAFSISFMCPII</sequence>
<keyword evidence="2" id="KW-1185">Reference proteome</keyword>
<accession>A0A9W8DUP3</accession>